<sequence length="314" mass="35401">MADFFSAYFSIILVVITLVTGIVWCLDKFHLAPKRQQKAISAQESAKALSGAELTPEALATITEPSGLVDTAVQVFPVIAFVLVLRSFLYEPFQIPSGSMMPTLLDGDFILVNKFTYGLRDPVKRHKFIENNLPEHGDVVVFKYPEDPRVDYIKRVIGLPGDRVIYRNKSLYIKPACKDSDSKCPEFIPVKQTFVGNYVGPDAEEGMQEFESLMLGKTHQILNDSHVTPRVERYAFQAGTARDEFVVPENSYFVMGDNRDNSLDGRFWGFVPEENLVGEAVAIWMSFDFDRDADSILPRWVPTGIRFDRLGAIN</sequence>
<dbReference type="PROSITE" id="PS00501">
    <property type="entry name" value="SPASE_I_1"/>
    <property type="match status" value="1"/>
</dbReference>
<keyword evidence="7" id="KW-1133">Transmembrane helix</keyword>
<dbReference type="Proteomes" id="UP001500021">
    <property type="component" value="Unassembled WGS sequence"/>
</dbReference>
<name>A0ABN1L944_9GAMM</name>
<dbReference type="CDD" id="cd06530">
    <property type="entry name" value="S26_SPase_I"/>
    <property type="match status" value="1"/>
</dbReference>
<comment type="similarity">
    <text evidence="2 8">Belongs to the peptidase S26 family.</text>
</comment>
<comment type="caution">
    <text evidence="8">Lacks conserved residue(s) required for the propagation of feature annotation.</text>
</comment>
<feature type="transmembrane region" description="Helical" evidence="7">
    <location>
        <begin position="6"/>
        <end position="26"/>
    </location>
</feature>
<evidence type="ECO:0000256" key="7">
    <source>
        <dbReference type="RuleBase" id="RU003993"/>
    </source>
</evidence>
<keyword evidence="7" id="KW-0812">Transmembrane</keyword>
<evidence type="ECO:0000256" key="1">
    <source>
        <dbReference type="ARBA" id="ARBA00000677"/>
    </source>
</evidence>
<evidence type="ECO:0000256" key="4">
    <source>
        <dbReference type="ARBA" id="ARBA00019232"/>
    </source>
</evidence>
<evidence type="ECO:0000256" key="8">
    <source>
        <dbReference type="RuleBase" id="RU362042"/>
    </source>
</evidence>
<protein>
    <recommendedName>
        <fullName evidence="4 7">Signal peptidase I</fullName>
        <ecNumber evidence="3 7">3.4.21.89</ecNumber>
    </recommendedName>
</protein>
<accession>A0ABN1L944</accession>
<dbReference type="NCBIfam" id="TIGR02227">
    <property type="entry name" value="sigpep_I_bact"/>
    <property type="match status" value="1"/>
</dbReference>
<dbReference type="InterPro" id="IPR019758">
    <property type="entry name" value="Pept_S26A_signal_pept_1_CS"/>
</dbReference>
<dbReference type="InterPro" id="IPR019533">
    <property type="entry name" value="Peptidase_S26"/>
</dbReference>
<keyword evidence="11" id="KW-1185">Reference proteome</keyword>
<organism evidence="10 11">
    <name type="scientific">Colwellia asteriadis</name>
    <dbReference type="NCBI Taxonomy" id="517723"/>
    <lineage>
        <taxon>Bacteria</taxon>
        <taxon>Pseudomonadati</taxon>
        <taxon>Pseudomonadota</taxon>
        <taxon>Gammaproteobacteria</taxon>
        <taxon>Alteromonadales</taxon>
        <taxon>Colwelliaceae</taxon>
        <taxon>Colwellia</taxon>
    </lineage>
</organism>
<reference evidence="10 11" key="1">
    <citation type="journal article" date="2019" name="Int. J. Syst. Evol. Microbiol.">
        <title>The Global Catalogue of Microorganisms (GCM) 10K type strain sequencing project: providing services to taxonomists for standard genome sequencing and annotation.</title>
        <authorList>
            <consortium name="The Broad Institute Genomics Platform"/>
            <consortium name="The Broad Institute Genome Sequencing Center for Infectious Disease"/>
            <person name="Wu L."/>
            <person name="Ma J."/>
        </authorList>
    </citation>
    <scope>NUCLEOTIDE SEQUENCE [LARGE SCALE GENOMIC DNA]</scope>
    <source>
        <strain evidence="10 11">JCM 15608</strain>
    </source>
</reference>
<dbReference type="EC" id="3.4.21.89" evidence="3 7"/>
<dbReference type="EMBL" id="BAAAFA010000009">
    <property type="protein sequence ID" value="GAA0820573.1"/>
    <property type="molecule type" value="Genomic_DNA"/>
</dbReference>
<comment type="subcellular location">
    <subcellularLocation>
        <location evidence="8">Membrane</location>
        <topology evidence="8">Multi-pass membrane protein</topology>
    </subcellularLocation>
</comment>
<dbReference type="PROSITE" id="PS00761">
    <property type="entry name" value="SPASE_I_3"/>
    <property type="match status" value="1"/>
</dbReference>
<dbReference type="Gene3D" id="2.10.109.10">
    <property type="entry name" value="Umud Fragment, subunit A"/>
    <property type="match status" value="1"/>
</dbReference>
<evidence type="ECO:0000256" key="5">
    <source>
        <dbReference type="ARBA" id="ARBA00022670"/>
    </source>
</evidence>
<comment type="caution">
    <text evidence="10">The sequence shown here is derived from an EMBL/GenBank/DDBJ whole genome shotgun (WGS) entry which is preliminary data.</text>
</comment>
<dbReference type="Pfam" id="PF10502">
    <property type="entry name" value="Peptidase_S26"/>
    <property type="match status" value="1"/>
</dbReference>
<dbReference type="InterPro" id="IPR000223">
    <property type="entry name" value="Pept_S26A_signal_pept_1"/>
</dbReference>
<keyword evidence="6 7" id="KW-0378">Hydrolase</keyword>
<gene>
    <name evidence="10" type="primary">lepB_2</name>
    <name evidence="10" type="ORF">GCM10009111_26290</name>
</gene>
<evidence type="ECO:0000256" key="2">
    <source>
        <dbReference type="ARBA" id="ARBA00009370"/>
    </source>
</evidence>
<evidence type="ECO:0000259" key="9">
    <source>
        <dbReference type="Pfam" id="PF10502"/>
    </source>
</evidence>
<dbReference type="InterPro" id="IPR019757">
    <property type="entry name" value="Pept_S26A_signal_pept_1_Lys-AS"/>
</dbReference>
<dbReference type="RefSeq" id="WP_343818006.1">
    <property type="nucleotide sequence ID" value="NZ_BAAAFA010000009.1"/>
</dbReference>
<dbReference type="PROSITE" id="PS00760">
    <property type="entry name" value="SPASE_I_2"/>
    <property type="match status" value="1"/>
</dbReference>
<evidence type="ECO:0000256" key="3">
    <source>
        <dbReference type="ARBA" id="ARBA00013208"/>
    </source>
</evidence>
<dbReference type="SUPFAM" id="SSF51306">
    <property type="entry name" value="LexA/Signal peptidase"/>
    <property type="match status" value="1"/>
</dbReference>
<keyword evidence="5 7" id="KW-0645">Protease</keyword>
<dbReference type="PANTHER" id="PTHR43390">
    <property type="entry name" value="SIGNAL PEPTIDASE I"/>
    <property type="match status" value="1"/>
</dbReference>
<dbReference type="InterPro" id="IPR019756">
    <property type="entry name" value="Pept_S26A_signal_pept_1_Ser-AS"/>
</dbReference>
<feature type="domain" description="Peptidase S26" evidence="9">
    <location>
        <begin position="70"/>
        <end position="284"/>
    </location>
</feature>
<evidence type="ECO:0000256" key="6">
    <source>
        <dbReference type="ARBA" id="ARBA00022801"/>
    </source>
</evidence>
<evidence type="ECO:0000313" key="10">
    <source>
        <dbReference type="EMBL" id="GAA0820573.1"/>
    </source>
</evidence>
<proteinExistence type="inferred from homology"/>
<comment type="catalytic activity">
    <reaction evidence="1 7">
        <text>Cleavage of hydrophobic, N-terminal signal or leader sequences from secreted and periplasmic proteins.</text>
        <dbReference type="EC" id="3.4.21.89"/>
    </reaction>
</comment>
<evidence type="ECO:0000313" key="11">
    <source>
        <dbReference type="Proteomes" id="UP001500021"/>
    </source>
</evidence>
<keyword evidence="7" id="KW-0472">Membrane</keyword>
<dbReference type="PRINTS" id="PR00727">
    <property type="entry name" value="LEADERPTASE"/>
</dbReference>
<dbReference type="PANTHER" id="PTHR43390:SF1">
    <property type="entry name" value="CHLOROPLAST PROCESSING PEPTIDASE"/>
    <property type="match status" value="1"/>
</dbReference>
<dbReference type="InterPro" id="IPR036286">
    <property type="entry name" value="LexA/Signal_pep-like_sf"/>
</dbReference>